<proteinExistence type="predicted"/>
<accession>A0A3B0TID5</accession>
<evidence type="ECO:0000256" key="1">
    <source>
        <dbReference type="ARBA" id="ARBA00004651"/>
    </source>
</evidence>
<keyword evidence="4" id="KW-0808">Transferase</keyword>
<dbReference type="PANTHER" id="PTHR33908">
    <property type="entry name" value="MANNOSYLTRANSFERASE YKCB-RELATED"/>
    <property type="match status" value="1"/>
</dbReference>
<feature type="transmembrane region" description="Helical" evidence="8">
    <location>
        <begin position="101"/>
        <end position="134"/>
    </location>
</feature>
<evidence type="ECO:0000256" key="8">
    <source>
        <dbReference type="SAM" id="Phobius"/>
    </source>
</evidence>
<organism evidence="10">
    <name type="scientific">hydrothermal vent metagenome</name>
    <dbReference type="NCBI Taxonomy" id="652676"/>
    <lineage>
        <taxon>unclassified sequences</taxon>
        <taxon>metagenomes</taxon>
        <taxon>ecological metagenomes</taxon>
    </lineage>
</organism>
<evidence type="ECO:0000256" key="5">
    <source>
        <dbReference type="ARBA" id="ARBA00022692"/>
    </source>
</evidence>
<evidence type="ECO:0000256" key="2">
    <source>
        <dbReference type="ARBA" id="ARBA00022475"/>
    </source>
</evidence>
<evidence type="ECO:0000313" key="10">
    <source>
        <dbReference type="EMBL" id="VAW18421.1"/>
    </source>
</evidence>
<evidence type="ECO:0000256" key="3">
    <source>
        <dbReference type="ARBA" id="ARBA00022676"/>
    </source>
</evidence>
<dbReference type="PANTHER" id="PTHR33908:SF11">
    <property type="entry name" value="MEMBRANE PROTEIN"/>
    <property type="match status" value="1"/>
</dbReference>
<feature type="transmembrane region" description="Helical" evidence="8">
    <location>
        <begin position="146"/>
        <end position="173"/>
    </location>
</feature>
<evidence type="ECO:0000256" key="7">
    <source>
        <dbReference type="ARBA" id="ARBA00023136"/>
    </source>
</evidence>
<feature type="transmembrane region" description="Helical" evidence="8">
    <location>
        <begin position="317"/>
        <end position="334"/>
    </location>
</feature>
<protein>
    <recommendedName>
        <fullName evidence="9">Glycosyltransferase RgtA/B/C/D-like domain-containing protein</fullName>
    </recommendedName>
</protein>
<gene>
    <name evidence="10" type="ORF">MNBD_BACTEROID01-916</name>
</gene>
<evidence type="ECO:0000259" key="9">
    <source>
        <dbReference type="Pfam" id="PF13231"/>
    </source>
</evidence>
<dbReference type="GO" id="GO:0016763">
    <property type="term" value="F:pentosyltransferase activity"/>
    <property type="evidence" value="ECO:0007669"/>
    <property type="project" value="TreeGrafter"/>
</dbReference>
<dbReference type="InterPro" id="IPR038731">
    <property type="entry name" value="RgtA/B/C-like"/>
</dbReference>
<feature type="transmembrane region" description="Helical" evidence="8">
    <location>
        <begin position="185"/>
        <end position="205"/>
    </location>
</feature>
<reference evidence="10" key="1">
    <citation type="submission" date="2018-06" db="EMBL/GenBank/DDBJ databases">
        <authorList>
            <person name="Zhirakovskaya E."/>
        </authorList>
    </citation>
    <scope>NUCLEOTIDE SEQUENCE</scope>
</reference>
<name>A0A3B0TID5_9ZZZZ</name>
<keyword evidence="6 8" id="KW-1133">Transmembrane helix</keyword>
<dbReference type="Pfam" id="PF13231">
    <property type="entry name" value="PMT_2"/>
    <property type="match status" value="1"/>
</dbReference>
<evidence type="ECO:0000256" key="4">
    <source>
        <dbReference type="ARBA" id="ARBA00022679"/>
    </source>
</evidence>
<sequence>MYIFKNLHKKHLLLIAVWFVINVLQSIFTGLHSDESYYWMYAQHLDWGFFDHPPMVALLINMGYSLFQNELGVRLFIIILSSISIAIIVNEINEQKDFFFLCLFVLSFPLIHTHIGGFLALPDIPLIFFTLLFFILYREFTEKPGLNISLLLSVVIAAMVYSKYHAVLIVFFTVLSNLKLLRNRYFWLIVVVSLLLLSPHIWWQYQNDFPTLRYHLFERAKSFRLKYILLYIAGQLAIAGPLTGVIVFWKLRKFRAKNIFDRAVIFNILGFYTVFFILSSYNRIEAHWTAAIIPLLMIASYPLISNDSVSKKWFKRLSLPVIILFFLFRVYLAVDAIPDVGHLKITFYKRGDSAREIQQMAKGKKVGFFDNYAATSNYIFYTGEQAVLLSNPGYRFCQYDLWDDEAYAEGDSLFIVIPKRMNPPAPVRLCNGQMIGFMAIGGFQSLKGLMPVIKGIGKDGGFLKIIIQLRNNSSRSIQLRRPSSPSIGWKQGAAEVGAVLLSDLIRQGIIIPGGCVSIKLNIPLKGIDTGKPLVIYTRTSENNRGEIITVPPKMLSDRQR</sequence>
<dbReference type="InterPro" id="IPR050297">
    <property type="entry name" value="LipidA_mod_glycosyltrf_83"/>
</dbReference>
<dbReference type="GO" id="GO:0008610">
    <property type="term" value="P:lipid biosynthetic process"/>
    <property type="evidence" value="ECO:0007669"/>
    <property type="project" value="UniProtKB-ARBA"/>
</dbReference>
<evidence type="ECO:0000256" key="6">
    <source>
        <dbReference type="ARBA" id="ARBA00022989"/>
    </source>
</evidence>
<dbReference type="EMBL" id="UOEP01000087">
    <property type="protein sequence ID" value="VAW18421.1"/>
    <property type="molecule type" value="Genomic_DNA"/>
</dbReference>
<dbReference type="GO" id="GO:0005886">
    <property type="term" value="C:plasma membrane"/>
    <property type="evidence" value="ECO:0007669"/>
    <property type="project" value="UniProtKB-SubCell"/>
</dbReference>
<feature type="domain" description="Glycosyltransferase RgtA/B/C/D-like" evidence="9">
    <location>
        <begin position="51"/>
        <end position="203"/>
    </location>
</feature>
<dbReference type="AlphaFoldDB" id="A0A3B0TID5"/>
<keyword evidence="7 8" id="KW-0472">Membrane</keyword>
<feature type="transmembrane region" description="Helical" evidence="8">
    <location>
        <begin position="225"/>
        <end position="251"/>
    </location>
</feature>
<keyword evidence="2" id="KW-1003">Cell membrane</keyword>
<comment type="subcellular location">
    <subcellularLocation>
        <location evidence="1">Cell membrane</location>
        <topology evidence="1">Multi-pass membrane protein</topology>
    </subcellularLocation>
</comment>
<keyword evidence="3" id="KW-0328">Glycosyltransferase</keyword>
<feature type="transmembrane region" description="Helical" evidence="8">
    <location>
        <begin position="287"/>
        <end position="305"/>
    </location>
</feature>
<keyword evidence="5 8" id="KW-0812">Transmembrane</keyword>
<feature type="transmembrane region" description="Helical" evidence="8">
    <location>
        <begin position="263"/>
        <end position="281"/>
    </location>
</feature>
<feature type="transmembrane region" description="Helical" evidence="8">
    <location>
        <begin position="12"/>
        <end position="31"/>
    </location>
</feature>
<feature type="transmembrane region" description="Helical" evidence="8">
    <location>
        <begin position="71"/>
        <end position="89"/>
    </location>
</feature>